<evidence type="ECO:0000313" key="2">
    <source>
        <dbReference type="Proteomes" id="UP000784294"/>
    </source>
</evidence>
<protein>
    <submittedName>
        <fullName evidence="1">Uncharacterized protein</fullName>
    </submittedName>
</protein>
<dbReference type="AlphaFoldDB" id="A0A3S5FH44"/>
<proteinExistence type="predicted"/>
<organism evidence="1 2">
    <name type="scientific">Protopolystoma xenopodis</name>
    <dbReference type="NCBI Taxonomy" id="117903"/>
    <lineage>
        <taxon>Eukaryota</taxon>
        <taxon>Metazoa</taxon>
        <taxon>Spiralia</taxon>
        <taxon>Lophotrochozoa</taxon>
        <taxon>Platyhelminthes</taxon>
        <taxon>Monogenea</taxon>
        <taxon>Polyopisthocotylea</taxon>
        <taxon>Polystomatidea</taxon>
        <taxon>Polystomatidae</taxon>
        <taxon>Protopolystoma</taxon>
    </lineage>
</organism>
<keyword evidence="2" id="KW-1185">Reference proteome</keyword>
<name>A0A3S5FH44_9PLAT</name>
<evidence type="ECO:0000313" key="1">
    <source>
        <dbReference type="EMBL" id="VEL42162.1"/>
    </source>
</evidence>
<comment type="caution">
    <text evidence="1">The sequence shown here is derived from an EMBL/GenBank/DDBJ whole genome shotgun (WGS) entry which is preliminary data.</text>
</comment>
<dbReference type="Proteomes" id="UP000784294">
    <property type="component" value="Unassembled WGS sequence"/>
</dbReference>
<dbReference type="EMBL" id="CAAALY010272875">
    <property type="protein sequence ID" value="VEL42162.1"/>
    <property type="molecule type" value="Genomic_DNA"/>
</dbReference>
<accession>A0A3S5FH44</accession>
<gene>
    <name evidence="1" type="ORF">PXEA_LOCUS35602</name>
</gene>
<sequence>MTLFFVLIQGNKFLHISLLLGGSIRENDAYEILPLSADGNGLRDMFCHNLLPAESRQLTTSPCLLVSAGRRSGTNRSSRVMGHENIRPANLGTIRELQSHRSRRHGYTRTCTSCQALVSLLWRQVDTRVLWRFRQPPPHLSTYPNAVCCRPHLGIAMAMESRQRKRGNSLFRQEQANVRQAGVV</sequence>
<reference evidence="1" key="1">
    <citation type="submission" date="2018-11" db="EMBL/GenBank/DDBJ databases">
        <authorList>
            <consortium name="Pathogen Informatics"/>
        </authorList>
    </citation>
    <scope>NUCLEOTIDE SEQUENCE</scope>
</reference>